<dbReference type="RefSeq" id="WP_184827237.1">
    <property type="nucleotide sequence ID" value="NZ_JACHMM010000001.1"/>
</dbReference>
<dbReference type="InterPro" id="IPR009936">
    <property type="entry name" value="DUF1468"/>
</dbReference>
<dbReference type="Pfam" id="PF07331">
    <property type="entry name" value="TctB"/>
    <property type="match status" value="1"/>
</dbReference>
<feature type="transmembrane region" description="Helical" evidence="1">
    <location>
        <begin position="466"/>
        <end position="489"/>
    </location>
</feature>
<feature type="transmembrane region" description="Helical" evidence="1">
    <location>
        <begin position="645"/>
        <end position="670"/>
    </location>
</feature>
<evidence type="ECO:0000313" key="4">
    <source>
        <dbReference type="EMBL" id="MBB5790876.1"/>
    </source>
</evidence>
<dbReference type="Proteomes" id="UP000542813">
    <property type="component" value="Unassembled WGS sequence"/>
</dbReference>
<dbReference type="PANTHER" id="PTHR35342:SF5">
    <property type="entry name" value="TRICARBOXYLIC TRANSPORT PROTEIN"/>
    <property type="match status" value="1"/>
</dbReference>
<feature type="transmembrane region" description="Helical" evidence="1">
    <location>
        <begin position="389"/>
        <end position="409"/>
    </location>
</feature>
<dbReference type="AlphaFoldDB" id="A0A7W9GW67"/>
<reference evidence="4 5" key="1">
    <citation type="submission" date="2020-08" db="EMBL/GenBank/DDBJ databases">
        <title>Sequencing the genomes of 1000 actinobacteria strains.</title>
        <authorList>
            <person name="Klenk H.-P."/>
        </authorList>
    </citation>
    <scope>NUCLEOTIDE SEQUENCE [LARGE SCALE GENOMIC DNA]</scope>
    <source>
        <strain evidence="4 5">DSM 102122</strain>
    </source>
</reference>
<feature type="transmembrane region" description="Helical" evidence="1">
    <location>
        <begin position="682"/>
        <end position="702"/>
    </location>
</feature>
<organism evidence="4 5">
    <name type="scientific">Jiangella mangrovi</name>
    <dbReference type="NCBI Taxonomy" id="1524084"/>
    <lineage>
        <taxon>Bacteria</taxon>
        <taxon>Bacillati</taxon>
        <taxon>Actinomycetota</taxon>
        <taxon>Actinomycetes</taxon>
        <taxon>Jiangellales</taxon>
        <taxon>Jiangellaceae</taxon>
        <taxon>Jiangella</taxon>
    </lineage>
</organism>
<keyword evidence="1" id="KW-0812">Transmembrane</keyword>
<comment type="caution">
    <text evidence="4">The sequence shown here is derived from an EMBL/GenBank/DDBJ whole genome shotgun (WGS) entry which is preliminary data.</text>
</comment>
<keyword evidence="5" id="KW-1185">Reference proteome</keyword>
<evidence type="ECO:0000259" key="2">
    <source>
        <dbReference type="Pfam" id="PF01970"/>
    </source>
</evidence>
<name>A0A7W9GW67_9ACTN</name>
<protein>
    <submittedName>
        <fullName evidence="4">TctA family transporter</fullName>
    </submittedName>
</protein>
<feature type="transmembrane region" description="Helical" evidence="1">
    <location>
        <begin position="139"/>
        <end position="161"/>
    </location>
</feature>
<keyword evidence="1" id="KW-1133">Transmembrane helix</keyword>
<evidence type="ECO:0000313" key="5">
    <source>
        <dbReference type="Proteomes" id="UP000542813"/>
    </source>
</evidence>
<feature type="transmembrane region" description="Helical" evidence="1">
    <location>
        <begin position="61"/>
        <end position="82"/>
    </location>
</feature>
<keyword evidence="1" id="KW-0472">Membrane</keyword>
<evidence type="ECO:0000256" key="1">
    <source>
        <dbReference type="SAM" id="Phobius"/>
    </source>
</evidence>
<feature type="transmembrane region" description="Helical" evidence="1">
    <location>
        <begin position="108"/>
        <end position="132"/>
    </location>
</feature>
<gene>
    <name evidence="4" type="ORF">HD601_005451</name>
</gene>
<feature type="transmembrane region" description="Helical" evidence="1">
    <location>
        <begin position="20"/>
        <end position="49"/>
    </location>
</feature>
<dbReference type="EMBL" id="JACHMM010000001">
    <property type="protein sequence ID" value="MBB5790876.1"/>
    <property type="molecule type" value="Genomic_DNA"/>
</dbReference>
<feature type="transmembrane region" description="Helical" evidence="1">
    <location>
        <begin position="416"/>
        <end position="446"/>
    </location>
</feature>
<dbReference type="PANTHER" id="PTHR35342">
    <property type="entry name" value="TRICARBOXYLIC TRANSPORT PROTEIN"/>
    <property type="match status" value="1"/>
</dbReference>
<feature type="domain" description="DUF1468" evidence="3">
    <location>
        <begin position="517"/>
        <end position="706"/>
    </location>
</feature>
<feature type="transmembrane region" description="Helical" evidence="1">
    <location>
        <begin position="510"/>
        <end position="530"/>
    </location>
</feature>
<feature type="transmembrane region" description="Helical" evidence="1">
    <location>
        <begin position="357"/>
        <end position="383"/>
    </location>
</feature>
<feature type="transmembrane region" description="Helical" evidence="1">
    <location>
        <begin position="542"/>
        <end position="564"/>
    </location>
</feature>
<accession>A0A7W9GW67</accession>
<proteinExistence type="predicted"/>
<dbReference type="InterPro" id="IPR002823">
    <property type="entry name" value="DUF112_TM"/>
</dbReference>
<feature type="domain" description="DUF112" evidence="2">
    <location>
        <begin position="20"/>
        <end position="441"/>
    </location>
</feature>
<feature type="transmembrane region" description="Helical" evidence="1">
    <location>
        <begin position="200"/>
        <end position="224"/>
    </location>
</feature>
<evidence type="ECO:0000259" key="3">
    <source>
        <dbReference type="Pfam" id="PF07331"/>
    </source>
</evidence>
<dbReference type="Pfam" id="PF01970">
    <property type="entry name" value="TctA"/>
    <property type="match status" value="1"/>
</dbReference>
<feature type="transmembrane region" description="Helical" evidence="1">
    <location>
        <begin position="262"/>
        <end position="284"/>
    </location>
</feature>
<feature type="transmembrane region" description="Helical" evidence="1">
    <location>
        <begin position="167"/>
        <end position="188"/>
    </location>
</feature>
<sequence>MDFGSGLVEALQQMTTWSFLLWFFIGVLNGTIFGLLPGLSGSVGIALMIPFTFDMEPMQAMGLFVAALAGQNFAGSITAILINTPGSSVNAATTYDGYPLSRQGRGGFAIGVSAMASFLGSLIGIAIIIALFPLTRSILLSFSFPELTMLGVLGLAVIAVASRGSMIKGLIAGMVGLLISFVGFAPIGGDVRYVFGQAELYDGIGAVIVLIGLFAVTEALSLIVHNQKVAAGTRTARLGRSQVWEGARYVFTKPFLLLRSSVLGTGIGLIPAVGGTLAAFLAYFQAAKTVRNPKFGQGDPRGVLAPEAANDAKDAGAALPSLAFGIPGSADWAIVLGAMVMHGITPGPNLIRDQPDIVWMSILVIIGASFVSSSFGIVFAPWLTKVTKVRASLLAPLIIVLAVTGAYGLESRTTDVLLAIAFGLLGYAMRAIGMPVIPLILGLVLGPMVERSYLQSVETFGGLSAFVTRPISLVLVILTVAVIVFEIVSNRRAKVSAEAKEEGIRSATRPFTLAVIGGLGVVAAGSLVLATDFREQSRTFPLIISTIMLALVLLYLAIAAVPVLRRRFGGVIADGHGMEQMMQVPEGLLDHLDEPGAADGDGDGTQPARQVATKVETTTAPAASAAEVDEEAEKADIAARMRNSVILLIAFAAGTWLVGLAITVPVVLFLLMRYVGRESWRVSAITTVVTSVALYFTFVSILRMPLEGGLLLTF</sequence>